<evidence type="ECO:0000313" key="1">
    <source>
        <dbReference type="EMBL" id="SYX82415.1"/>
    </source>
</evidence>
<dbReference type="RefSeq" id="WP_138184771.1">
    <property type="nucleotide sequence ID" value="NZ_LS992241.1"/>
</dbReference>
<proteinExistence type="predicted"/>
<sequence>MIISQKEEIYTTVHGEEIVLLDMMQGMYFGLEGASAKIWEELGQGPVAVSAILEKWKDVYDQTGDELESLLSQSVQELIDKRLVVVES</sequence>
<evidence type="ECO:0008006" key="3">
    <source>
        <dbReference type="Google" id="ProtNLM"/>
    </source>
</evidence>
<evidence type="ECO:0000313" key="2">
    <source>
        <dbReference type="Proteomes" id="UP000304148"/>
    </source>
</evidence>
<name>A0A383R5Q5_PAEAL</name>
<gene>
    <name evidence="1" type="ORF">PBLR_10837</name>
</gene>
<dbReference type="AlphaFoldDB" id="A0A383R5Q5"/>
<protein>
    <recommendedName>
        <fullName evidence="3">Coenzyme PQQ synthesis protein D (PqqD)</fullName>
    </recommendedName>
</protein>
<dbReference type="EMBL" id="LS992241">
    <property type="protein sequence ID" value="SYX82415.1"/>
    <property type="molecule type" value="Genomic_DNA"/>
</dbReference>
<organism evidence="1 2">
    <name type="scientific">Paenibacillus alvei</name>
    <name type="common">Bacillus alvei</name>
    <dbReference type="NCBI Taxonomy" id="44250"/>
    <lineage>
        <taxon>Bacteria</taxon>
        <taxon>Bacillati</taxon>
        <taxon>Bacillota</taxon>
        <taxon>Bacilli</taxon>
        <taxon>Bacillales</taxon>
        <taxon>Paenibacillaceae</taxon>
        <taxon>Paenibacillus</taxon>
    </lineage>
</organism>
<dbReference type="Proteomes" id="UP000304148">
    <property type="component" value="Chromosome"/>
</dbReference>
<dbReference type="Pfam" id="PF05402">
    <property type="entry name" value="PqqD"/>
    <property type="match status" value="1"/>
</dbReference>
<dbReference type="InterPro" id="IPR008792">
    <property type="entry name" value="PQQD"/>
</dbReference>
<accession>A0A383R5Q5</accession>
<reference evidence="2" key="1">
    <citation type="submission" date="2018-08" db="EMBL/GenBank/DDBJ databases">
        <authorList>
            <person name="Chevrot R."/>
        </authorList>
    </citation>
    <scope>NUCLEOTIDE SEQUENCE [LARGE SCALE GENOMIC DNA]</scope>
</reference>